<proteinExistence type="predicted"/>
<name>A0AAN8IQY4_TRICO</name>
<dbReference type="SUPFAM" id="SSF118310">
    <property type="entry name" value="AN1-like Zinc finger"/>
    <property type="match status" value="1"/>
</dbReference>
<sequence length="191" mass="22079">MEHEITRNKMKALLQKRRRSKLLSSSSPRAISPGSVLSRSPLTEPASPFERSEKTAKSSRSSPIVFPKDNTNNPNMVTEKELKLFFEPPESVDELERKQQELCLVPETEEELEKRRKELTNLEKTICKLCRRKLTLPDQEMRCLCESVFCKRHREPSKHFCHIDYKGASRSKIAKENPKMVSHGSETRIGN</sequence>
<protein>
    <submittedName>
        <fullName evidence="6">AN1-type domain-containing protein</fullName>
    </submittedName>
</protein>
<feature type="compositionally biased region" description="Low complexity" evidence="4">
    <location>
        <begin position="22"/>
        <end position="35"/>
    </location>
</feature>
<dbReference type="Gene3D" id="4.10.1110.10">
    <property type="entry name" value="AN1-like Zinc finger"/>
    <property type="match status" value="1"/>
</dbReference>
<evidence type="ECO:0000256" key="2">
    <source>
        <dbReference type="ARBA" id="ARBA00022771"/>
    </source>
</evidence>
<organism evidence="6 7">
    <name type="scientific">Trichostrongylus colubriformis</name>
    <name type="common">Black scour worm</name>
    <dbReference type="NCBI Taxonomy" id="6319"/>
    <lineage>
        <taxon>Eukaryota</taxon>
        <taxon>Metazoa</taxon>
        <taxon>Ecdysozoa</taxon>
        <taxon>Nematoda</taxon>
        <taxon>Chromadorea</taxon>
        <taxon>Rhabditida</taxon>
        <taxon>Rhabditina</taxon>
        <taxon>Rhabditomorpha</taxon>
        <taxon>Strongyloidea</taxon>
        <taxon>Trichostrongylidae</taxon>
        <taxon>Trichostrongylus</taxon>
    </lineage>
</organism>
<dbReference type="InterPro" id="IPR000058">
    <property type="entry name" value="Znf_AN1"/>
</dbReference>
<dbReference type="EMBL" id="WIXE01003884">
    <property type="protein sequence ID" value="KAK5983549.1"/>
    <property type="molecule type" value="Genomic_DNA"/>
</dbReference>
<dbReference type="GO" id="GO:0008270">
    <property type="term" value="F:zinc ion binding"/>
    <property type="evidence" value="ECO:0007669"/>
    <property type="project" value="UniProtKB-KW"/>
</dbReference>
<evidence type="ECO:0000313" key="7">
    <source>
        <dbReference type="Proteomes" id="UP001331761"/>
    </source>
</evidence>
<keyword evidence="7" id="KW-1185">Reference proteome</keyword>
<dbReference type="PANTHER" id="PTHR10634:SF67">
    <property type="entry name" value="AN1-TYPE ZINC FINGER PROTEIN 3"/>
    <property type="match status" value="1"/>
</dbReference>
<keyword evidence="1" id="KW-0479">Metal-binding</keyword>
<evidence type="ECO:0000256" key="3">
    <source>
        <dbReference type="ARBA" id="ARBA00022833"/>
    </source>
</evidence>
<comment type="caution">
    <text evidence="6">The sequence shown here is derived from an EMBL/GenBank/DDBJ whole genome shotgun (WGS) entry which is preliminary data.</text>
</comment>
<evidence type="ECO:0000313" key="6">
    <source>
        <dbReference type="EMBL" id="KAK5983549.1"/>
    </source>
</evidence>
<evidence type="ECO:0000256" key="4">
    <source>
        <dbReference type="SAM" id="MobiDB-lite"/>
    </source>
</evidence>
<dbReference type="AlphaFoldDB" id="A0AAN8IQY4"/>
<feature type="domain" description="AN1-type" evidence="5">
    <location>
        <begin position="127"/>
        <end position="166"/>
    </location>
</feature>
<dbReference type="InterPro" id="IPR050652">
    <property type="entry name" value="AN1_A20_ZnFinger"/>
</dbReference>
<keyword evidence="3" id="KW-0862">Zinc</keyword>
<keyword evidence="2" id="KW-0863">Zinc-finger</keyword>
<dbReference type="PANTHER" id="PTHR10634">
    <property type="entry name" value="AN1-TYPE ZINC FINGER PROTEIN"/>
    <property type="match status" value="1"/>
</dbReference>
<gene>
    <name evidence="6" type="ORF">GCK32_016353</name>
</gene>
<evidence type="ECO:0000259" key="5">
    <source>
        <dbReference type="SMART" id="SM00154"/>
    </source>
</evidence>
<feature type="region of interest" description="Disordered" evidence="4">
    <location>
        <begin position="15"/>
        <end position="75"/>
    </location>
</feature>
<reference evidence="6 7" key="1">
    <citation type="submission" date="2019-10" db="EMBL/GenBank/DDBJ databases">
        <title>Assembly and Annotation for the nematode Trichostrongylus colubriformis.</title>
        <authorList>
            <person name="Martin J."/>
        </authorList>
    </citation>
    <scope>NUCLEOTIDE SEQUENCE [LARGE SCALE GENOMIC DNA]</scope>
    <source>
        <strain evidence="6">G859</strain>
        <tissue evidence="6">Whole worm</tissue>
    </source>
</reference>
<evidence type="ECO:0000256" key="1">
    <source>
        <dbReference type="ARBA" id="ARBA00022723"/>
    </source>
</evidence>
<dbReference type="SMART" id="SM00154">
    <property type="entry name" value="ZnF_AN1"/>
    <property type="match status" value="1"/>
</dbReference>
<accession>A0AAN8IQY4</accession>
<dbReference type="InterPro" id="IPR035896">
    <property type="entry name" value="AN1-like_Znf"/>
</dbReference>
<dbReference type="Proteomes" id="UP001331761">
    <property type="component" value="Unassembled WGS sequence"/>
</dbReference>